<evidence type="ECO:0000313" key="2">
    <source>
        <dbReference type="Proteomes" id="UP000031419"/>
    </source>
</evidence>
<protein>
    <submittedName>
        <fullName evidence="1">Uncharacterized protein</fullName>
    </submittedName>
</protein>
<dbReference type="AlphaFoldDB" id="A0A073B296"/>
<organism evidence="1 2">
    <name type="scientific">Saccharopolyspora rectivirgula</name>
    <dbReference type="NCBI Taxonomy" id="28042"/>
    <lineage>
        <taxon>Bacteria</taxon>
        <taxon>Bacillati</taxon>
        <taxon>Actinomycetota</taxon>
        <taxon>Actinomycetes</taxon>
        <taxon>Pseudonocardiales</taxon>
        <taxon>Pseudonocardiaceae</taxon>
        <taxon>Saccharopolyspora</taxon>
    </lineage>
</organism>
<reference evidence="1 2" key="1">
    <citation type="submission" date="2014-06" db="EMBL/GenBank/DDBJ databases">
        <title>Saccharopolyspora rectivirgula DSM-43113 Genome sequencing.</title>
        <authorList>
            <person name="Barrera C."/>
            <person name="Millon L."/>
            <person name="Rognon B."/>
            <person name="Zaugg C."/>
            <person name="Monod M."/>
        </authorList>
    </citation>
    <scope>NUCLEOTIDE SEQUENCE [LARGE SCALE GENOMIC DNA]</scope>
    <source>
        <strain evidence="1 2">DSM 43113</strain>
    </source>
</reference>
<accession>A0A073B296</accession>
<comment type="caution">
    <text evidence="1">The sequence shown here is derived from an EMBL/GenBank/DDBJ whole genome shotgun (WGS) entry which is preliminary data.</text>
</comment>
<gene>
    <name evidence="1" type="ORF">GU90_02165</name>
</gene>
<name>A0A073B296_9PSEU</name>
<proteinExistence type="predicted"/>
<keyword evidence="2" id="KW-1185">Reference proteome</keyword>
<dbReference type="Proteomes" id="UP000031419">
    <property type="component" value="Unassembled WGS sequence"/>
</dbReference>
<evidence type="ECO:0000313" key="1">
    <source>
        <dbReference type="EMBL" id="KEI45725.1"/>
    </source>
</evidence>
<sequence length="80" mass="9168">MVNQVVQAVCLRNGFTTNLVEEAPGHAHHPLPGASLVPSTAEHLKFLERCWSWCRTPRCSRWPWLGGPTTRIRLRTDYWA</sequence>
<dbReference type="EMBL" id="JNVU01000009">
    <property type="protein sequence ID" value="KEI45725.1"/>
    <property type="molecule type" value="Genomic_DNA"/>
</dbReference>